<accession>X1G394</accession>
<comment type="caution">
    <text evidence="1">The sequence shown here is derived from an EMBL/GenBank/DDBJ whole genome shotgun (WGS) entry which is preliminary data.</text>
</comment>
<proteinExistence type="predicted"/>
<gene>
    <name evidence="1" type="ORF">S03H2_13712</name>
</gene>
<protein>
    <submittedName>
        <fullName evidence="1">Uncharacterized protein</fullName>
    </submittedName>
</protein>
<reference evidence="1" key="1">
    <citation type="journal article" date="2014" name="Front. Microbiol.">
        <title>High frequency of phylogenetically diverse reductive dehalogenase-homologous genes in deep subseafloor sedimentary metagenomes.</title>
        <authorList>
            <person name="Kawai M."/>
            <person name="Futagami T."/>
            <person name="Toyoda A."/>
            <person name="Takaki Y."/>
            <person name="Nishi S."/>
            <person name="Hori S."/>
            <person name="Arai W."/>
            <person name="Tsubouchi T."/>
            <person name="Morono Y."/>
            <person name="Uchiyama I."/>
            <person name="Ito T."/>
            <person name="Fujiyama A."/>
            <person name="Inagaki F."/>
            <person name="Takami H."/>
        </authorList>
    </citation>
    <scope>NUCLEOTIDE SEQUENCE</scope>
    <source>
        <strain evidence="1">Expedition CK06-06</strain>
    </source>
</reference>
<evidence type="ECO:0000313" key="1">
    <source>
        <dbReference type="EMBL" id="GAH39280.1"/>
    </source>
</evidence>
<organism evidence="1">
    <name type="scientific">marine sediment metagenome</name>
    <dbReference type="NCBI Taxonomy" id="412755"/>
    <lineage>
        <taxon>unclassified sequences</taxon>
        <taxon>metagenomes</taxon>
        <taxon>ecological metagenomes</taxon>
    </lineage>
</organism>
<name>X1G394_9ZZZZ</name>
<sequence>MDVTLPVNTQAKVSVPKMKLANVTIKESGKTVWKNSSYLESAAGITDGSENDEYVTFKVGSASYSFKISKE</sequence>
<dbReference type="Gene3D" id="2.60.420.10">
    <property type="entry name" value="Maltose phosphorylase, domain 3"/>
    <property type="match status" value="1"/>
</dbReference>
<dbReference type="EMBL" id="BARU01006958">
    <property type="protein sequence ID" value="GAH39280.1"/>
    <property type="molecule type" value="Genomic_DNA"/>
</dbReference>
<dbReference type="AlphaFoldDB" id="X1G394"/>